<name>A0AAE3U7Q8_9BACT</name>
<sequence>MKTASLGEIEYLLHVIKLVVLPPSKVFHFYFKAEAGKQTEIPVNTPSV</sequence>
<evidence type="ECO:0000313" key="1">
    <source>
        <dbReference type="EMBL" id="MDJ1481877.1"/>
    </source>
</evidence>
<dbReference type="AlphaFoldDB" id="A0AAE3U7Q8"/>
<evidence type="ECO:0000313" key="2">
    <source>
        <dbReference type="Proteomes" id="UP001241110"/>
    </source>
</evidence>
<protein>
    <submittedName>
        <fullName evidence="1">Uncharacterized protein</fullName>
    </submittedName>
</protein>
<accession>A0AAE3U7Q8</accession>
<reference evidence="1" key="1">
    <citation type="submission" date="2023-05" db="EMBL/GenBank/DDBJ databases">
        <authorList>
            <person name="Zhang X."/>
        </authorList>
    </citation>
    <scope>NUCLEOTIDE SEQUENCE</scope>
    <source>
        <strain evidence="1">YF14B1</strain>
    </source>
</reference>
<gene>
    <name evidence="1" type="ORF">QNI16_15355</name>
</gene>
<proteinExistence type="predicted"/>
<dbReference type="EMBL" id="JASJOS010000006">
    <property type="protein sequence ID" value="MDJ1481877.1"/>
    <property type="molecule type" value="Genomic_DNA"/>
</dbReference>
<dbReference type="RefSeq" id="WP_313980259.1">
    <property type="nucleotide sequence ID" value="NZ_JASJOS010000006.1"/>
</dbReference>
<organism evidence="1 2">
    <name type="scientific">Xanthocytophaga flava</name>
    <dbReference type="NCBI Taxonomy" id="3048013"/>
    <lineage>
        <taxon>Bacteria</taxon>
        <taxon>Pseudomonadati</taxon>
        <taxon>Bacteroidota</taxon>
        <taxon>Cytophagia</taxon>
        <taxon>Cytophagales</taxon>
        <taxon>Rhodocytophagaceae</taxon>
        <taxon>Xanthocytophaga</taxon>
    </lineage>
</organism>
<dbReference type="Proteomes" id="UP001241110">
    <property type="component" value="Unassembled WGS sequence"/>
</dbReference>
<comment type="caution">
    <text evidence="1">The sequence shown here is derived from an EMBL/GenBank/DDBJ whole genome shotgun (WGS) entry which is preliminary data.</text>
</comment>